<reference evidence="1" key="1">
    <citation type="submission" date="2022-10" db="EMBL/GenBank/DDBJ databases">
        <title>The complete genomes of actinobacterial strains from the NBC collection.</title>
        <authorList>
            <person name="Joergensen T.S."/>
            <person name="Alvarez Arevalo M."/>
            <person name="Sterndorff E.B."/>
            <person name="Faurdal D."/>
            <person name="Vuksanovic O."/>
            <person name="Mourched A.-S."/>
            <person name="Charusanti P."/>
            <person name="Shaw S."/>
            <person name="Blin K."/>
            <person name="Weber T."/>
        </authorList>
    </citation>
    <scope>NUCLEOTIDE SEQUENCE</scope>
    <source>
        <strain evidence="1">NBC_00254</strain>
    </source>
</reference>
<evidence type="ECO:0008006" key="3">
    <source>
        <dbReference type="Google" id="ProtNLM"/>
    </source>
</evidence>
<evidence type="ECO:0000313" key="1">
    <source>
        <dbReference type="EMBL" id="WUP72020.1"/>
    </source>
</evidence>
<proteinExistence type="predicted"/>
<organism evidence="1 2">
    <name type="scientific">Microbispora hainanensis</name>
    <dbReference type="NCBI Taxonomy" id="568844"/>
    <lineage>
        <taxon>Bacteria</taxon>
        <taxon>Bacillati</taxon>
        <taxon>Actinomycetota</taxon>
        <taxon>Actinomycetes</taxon>
        <taxon>Streptosporangiales</taxon>
        <taxon>Streptosporangiaceae</taxon>
        <taxon>Microbispora</taxon>
    </lineage>
</organism>
<name>A0ABZ1SJL5_9ACTN</name>
<gene>
    <name evidence="1" type="ORF">OG913_21510</name>
</gene>
<protein>
    <recommendedName>
        <fullName evidence="3">PE domain-containing protein</fullName>
    </recommendedName>
</protein>
<dbReference type="Proteomes" id="UP001432011">
    <property type="component" value="Chromosome"/>
</dbReference>
<evidence type="ECO:0000313" key="2">
    <source>
        <dbReference type="Proteomes" id="UP001432011"/>
    </source>
</evidence>
<sequence length="118" mass="12268">MSRGVEVSRTALRNARKDFEEALELLAPGASKREVTPVAFAEGGAVKKLIAQRDAIGGFWPAAMGFHTSVTSAESAVTAIYAEIAATLGIAAERLELAIRNLDAGEQAGVQQAGTAQV</sequence>
<dbReference type="RefSeq" id="WP_142646490.1">
    <property type="nucleotide sequence ID" value="NZ_CP108085.1"/>
</dbReference>
<keyword evidence="2" id="KW-1185">Reference proteome</keyword>
<accession>A0ABZ1SJL5</accession>
<dbReference type="EMBL" id="CP108085">
    <property type="protein sequence ID" value="WUP72020.1"/>
    <property type="molecule type" value="Genomic_DNA"/>
</dbReference>